<evidence type="ECO:0000313" key="17">
    <source>
        <dbReference type="EMBL" id="KAF1726269.1"/>
    </source>
</evidence>
<evidence type="ECO:0000256" key="10">
    <source>
        <dbReference type="ARBA" id="ARBA00022777"/>
    </source>
</evidence>
<dbReference type="InterPro" id="IPR004619">
    <property type="entry name" value="Type_III_PanK"/>
</dbReference>
<dbReference type="SUPFAM" id="SSF53067">
    <property type="entry name" value="Actin-like ATPase domain"/>
    <property type="match status" value="2"/>
</dbReference>
<keyword evidence="11 16" id="KW-0067">ATP-binding</keyword>
<keyword evidence="13 16" id="KW-0173">Coenzyme A biosynthesis</keyword>
<keyword evidence="8 16" id="KW-0808">Transferase</keyword>
<feature type="binding site" evidence="16">
    <location>
        <begin position="7"/>
        <end position="14"/>
    </location>
    <ligand>
        <name>ATP</name>
        <dbReference type="ChEBI" id="CHEBI:30616"/>
    </ligand>
</feature>
<evidence type="ECO:0000256" key="14">
    <source>
        <dbReference type="ARBA" id="ARBA00038036"/>
    </source>
</evidence>
<evidence type="ECO:0000256" key="13">
    <source>
        <dbReference type="ARBA" id="ARBA00022993"/>
    </source>
</evidence>
<comment type="subunit">
    <text evidence="5 16">Homodimer.</text>
</comment>
<feature type="binding site" evidence="16">
    <location>
        <position position="128"/>
    </location>
    <ligand>
        <name>ATP</name>
        <dbReference type="ChEBI" id="CHEBI:30616"/>
    </ligand>
</feature>
<evidence type="ECO:0000313" key="18">
    <source>
        <dbReference type="Proteomes" id="UP000781710"/>
    </source>
</evidence>
<evidence type="ECO:0000256" key="4">
    <source>
        <dbReference type="ARBA" id="ARBA00005225"/>
    </source>
</evidence>
<feature type="binding site" evidence="16">
    <location>
        <begin position="103"/>
        <end position="106"/>
    </location>
    <ligand>
        <name>substrate</name>
    </ligand>
</feature>
<evidence type="ECO:0000256" key="16">
    <source>
        <dbReference type="HAMAP-Rule" id="MF_01274"/>
    </source>
</evidence>
<keyword evidence="12 16" id="KW-0630">Potassium</keyword>
<evidence type="ECO:0000256" key="8">
    <source>
        <dbReference type="ARBA" id="ARBA00022679"/>
    </source>
</evidence>
<dbReference type="Pfam" id="PF03309">
    <property type="entry name" value="Pan_kinase"/>
    <property type="match status" value="1"/>
</dbReference>
<feature type="binding site" evidence="16">
    <location>
        <position position="178"/>
    </location>
    <ligand>
        <name>substrate</name>
    </ligand>
</feature>
<feature type="binding site" evidence="16">
    <location>
        <position position="96"/>
    </location>
    <ligand>
        <name>substrate</name>
    </ligand>
</feature>
<dbReference type="HAMAP" id="MF_01274">
    <property type="entry name" value="Pantothen_kinase_3"/>
    <property type="match status" value="1"/>
</dbReference>
<dbReference type="Proteomes" id="UP000781710">
    <property type="component" value="Unassembled WGS sequence"/>
</dbReference>
<comment type="catalytic activity">
    <reaction evidence="1 16">
        <text>(R)-pantothenate + ATP = (R)-4'-phosphopantothenate + ADP + H(+)</text>
        <dbReference type="Rhea" id="RHEA:16373"/>
        <dbReference type="ChEBI" id="CHEBI:10986"/>
        <dbReference type="ChEBI" id="CHEBI:15378"/>
        <dbReference type="ChEBI" id="CHEBI:29032"/>
        <dbReference type="ChEBI" id="CHEBI:30616"/>
        <dbReference type="ChEBI" id="CHEBI:456216"/>
        <dbReference type="EC" id="2.7.1.33"/>
    </reaction>
</comment>
<keyword evidence="9 16" id="KW-0547">Nucleotide-binding</keyword>
<comment type="subcellular location">
    <subcellularLocation>
        <location evidence="3 16">Cytoplasm</location>
    </subcellularLocation>
</comment>
<comment type="cofactor">
    <cofactor evidence="2">
        <name>K(+)</name>
        <dbReference type="ChEBI" id="CHEBI:29103"/>
    </cofactor>
</comment>
<name>A0ABQ6ZJJ2_9GAMM</name>
<dbReference type="GO" id="GO:0004594">
    <property type="term" value="F:pantothenate kinase activity"/>
    <property type="evidence" value="ECO:0007669"/>
    <property type="project" value="UniProtKB-EC"/>
</dbReference>
<accession>A0ABQ6ZJJ2</accession>
<dbReference type="Gene3D" id="3.30.420.40">
    <property type="match status" value="2"/>
</dbReference>
<evidence type="ECO:0000256" key="9">
    <source>
        <dbReference type="ARBA" id="ARBA00022741"/>
    </source>
</evidence>
<organism evidence="17 18">
    <name type="scientific">Pseudoxanthomonas japonensis</name>
    <dbReference type="NCBI Taxonomy" id="69284"/>
    <lineage>
        <taxon>Bacteria</taxon>
        <taxon>Pseudomonadati</taxon>
        <taxon>Pseudomonadota</taxon>
        <taxon>Gammaproteobacteria</taxon>
        <taxon>Lysobacterales</taxon>
        <taxon>Lysobacteraceae</taxon>
        <taxon>Pseudoxanthomonas</taxon>
    </lineage>
</organism>
<gene>
    <name evidence="16" type="primary">coaX</name>
    <name evidence="17" type="ORF">CSC78_06355</name>
</gene>
<evidence type="ECO:0000256" key="6">
    <source>
        <dbReference type="ARBA" id="ARBA00012102"/>
    </source>
</evidence>
<keyword evidence="7 16" id="KW-0963">Cytoplasm</keyword>
<evidence type="ECO:0000256" key="15">
    <source>
        <dbReference type="ARBA" id="ARBA00040883"/>
    </source>
</evidence>
<keyword evidence="18" id="KW-1185">Reference proteome</keyword>
<dbReference type="NCBIfam" id="TIGR00671">
    <property type="entry name" value="baf"/>
    <property type="match status" value="1"/>
</dbReference>
<sequence>MTQWVFDLGNSRVKCAALHADGTLGHVQAVAYDEGLVASLDAVLPPAMAREASAAVVASVASPARTAAVIDWLTTRVGAISLPRTQPALAGVRIAYDEPARLGVDRFLALLAARRRAARNWLVVGVGTAVTVDLLDAQGLHRGGRIAPSPQLMRESLQAAAGQLPATGGHYVEFATDTLDALASGCDGAALGLVERSLLQAEDTLGERPALLLHGGGAAGLMPWLPGAALVPSLVLEGLAVWAQLGSDA</sequence>
<evidence type="ECO:0000256" key="11">
    <source>
        <dbReference type="ARBA" id="ARBA00022840"/>
    </source>
</evidence>
<reference evidence="17 18" key="1">
    <citation type="submission" date="2017-10" db="EMBL/GenBank/DDBJ databases">
        <title>Whole genome sequencing of members of genus Pseudoxanthomonas.</title>
        <authorList>
            <person name="Kumar S."/>
            <person name="Bansal K."/>
            <person name="Kaur A."/>
            <person name="Patil P."/>
            <person name="Sharma S."/>
            <person name="Patil P.B."/>
        </authorList>
    </citation>
    <scope>NUCLEOTIDE SEQUENCE [LARGE SCALE GENOMIC DNA]</scope>
    <source>
        <strain evidence="17 18">DSM 17109</strain>
    </source>
</reference>
<comment type="caution">
    <text evidence="17">The sequence shown here is derived from an EMBL/GenBank/DDBJ whole genome shotgun (WGS) entry which is preliminary data.</text>
</comment>
<evidence type="ECO:0000256" key="1">
    <source>
        <dbReference type="ARBA" id="ARBA00001206"/>
    </source>
</evidence>
<comment type="function">
    <text evidence="16">Catalyzes the phosphorylation of pantothenate (Pan), the first step in CoA biosynthesis.</text>
</comment>
<evidence type="ECO:0000256" key="7">
    <source>
        <dbReference type="ARBA" id="ARBA00022490"/>
    </source>
</evidence>
<protein>
    <recommendedName>
        <fullName evidence="15 16">Type III pantothenate kinase</fullName>
        <ecNumber evidence="6 16">2.7.1.33</ecNumber>
    </recommendedName>
    <alternativeName>
        <fullName evidence="16">PanK-III</fullName>
    </alternativeName>
    <alternativeName>
        <fullName evidence="16">Pantothenic acid kinase</fullName>
    </alternativeName>
</protein>
<dbReference type="RefSeq" id="WP_162337055.1">
    <property type="nucleotide sequence ID" value="NZ_JBHSRQ010000008.1"/>
</dbReference>
<comment type="similarity">
    <text evidence="14 16">Belongs to the type III pantothenate kinase family.</text>
</comment>
<evidence type="ECO:0000256" key="2">
    <source>
        <dbReference type="ARBA" id="ARBA00001958"/>
    </source>
</evidence>
<comment type="cofactor">
    <cofactor evidence="16">
        <name>NH4(+)</name>
        <dbReference type="ChEBI" id="CHEBI:28938"/>
    </cofactor>
    <cofactor evidence="16">
        <name>K(+)</name>
        <dbReference type="ChEBI" id="CHEBI:29103"/>
    </cofactor>
    <text evidence="16">A monovalent cation. Ammonium or potassium.</text>
</comment>
<dbReference type="InterPro" id="IPR043129">
    <property type="entry name" value="ATPase_NBD"/>
</dbReference>
<comment type="caution">
    <text evidence="16">Lacks conserved residue(s) required for the propagation of feature annotation.</text>
</comment>
<proteinExistence type="inferred from homology"/>
<feature type="active site" description="Proton acceptor" evidence="16">
    <location>
        <position position="105"/>
    </location>
</feature>
<evidence type="ECO:0000256" key="5">
    <source>
        <dbReference type="ARBA" id="ARBA00011738"/>
    </source>
</evidence>
<dbReference type="EMBL" id="PDWW01000005">
    <property type="protein sequence ID" value="KAF1726269.1"/>
    <property type="molecule type" value="Genomic_DNA"/>
</dbReference>
<evidence type="ECO:0000256" key="3">
    <source>
        <dbReference type="ARBA" id="ARBA00004496"/>
    </source>
</evidence>
<dbReference type="EC" id="2.7.1.33" evidence="6 16"/>
<keyword evidence="10 16" id="KW-0418">Kinase</keyword>
<evidence type="ECO:0000256" key="12">
    <source>
        <dbReference type="ARBA" id="ARBA00022958"/>
    </source>
</evidence>
<dbReference type="PANTHER" id="PTHR34265:SF1">
    <property type="entry name" value="TYPE III PANTOTHENATE KINASE"/>
    <property type="match status" value="1"/>
</dbReference>
<dbReference type="PANTHER" id="PTHR34265">
    <property type="entry name" value="TYPE III PANTOTHENATE KINASE"/>
    <property type="match status" value="1"/>
</dbReference>
<comment type="pathway">
    <text evidence="4 16">Cofactor biosynthesis; coenzyme A biosynthesis; CoA from (R)-pantothenate: step 1/5.</text>
</comment>